<keyword evidence="13 14" id="KW-0472">Membrane</keyword>
<dbReference type="InterPro" id="IPR039506">
    <property type="entry name" value="SPOB_a"/>
</dbReference>
<dbReference type="GO" id="GO:0005886">
    <property type="term" value="C:plasma membrane"/>
    <property type="evidence" value="ECO:0007669"/>
    <property type="project" value="UniProtKB-SubCell"/>
</dbReference>
<evidence type="ECO:0000256" key="14">
    <source>
        <dbReference type="SAM" id="Phobius"/>
    </source>
</evidence>
<keyword evidence="12" id="KW-0902">Two-component regulatory system</keyword>
<dbReference type="InterPro" id="IPR036890">
    <property type="entry name" value="HATPase_C_sf"/>
</dbReference>
<dbReference type="InterPro" id="IPR029151">
    <property type="entry name" value="Sensor-like_sf"/>
</dbReference>
<dbReference type="Gene3D" id="3.30.450.20">
    <property type="entry name" value="PAS domain"/>
    <property type="match status" value="2"/>
</dbReference>
<dbReference type="GO" id="GO:0005524">
    <property type="term" value="F:ATP binding"/>
    <property type="evidence" value="ECO:0007669"/>
    <property type="project" value="UniProtKB-KW"/>
</dbReference>
<evidence type="ECO:0000256" key="12">
    <source>
        <dbReference type="ARBA" id="ARBA00023012"/>
    </source>
</evidence>
<dbReference type="PROSITE" id="PS50109">
    <property type="entry name" value="HIS_KIN"/>
    <property type="match status" value="1"/>
</dbReference>
<evidence type="ECO:0000313" key="17">
    <source>
        <dbReference type="Proteomes" id="UP000295151"/>
    </source>
</evidence>
<reference evidence="16 17" key="1">
    <citation type="submission" date="2019-03" db="EMBL/GenBank/DDBJ databases">
        <title>Genomic Encyclopedia of Type Strains, Phase III (KMG-III): the genomes of soil and plant-associated and newly described type strains.</title>
        <authorList>
            <person name="Whitman W."/>
        </authorList>
    </citation>
    <scope>NUCLEOTIDE SEQUENCE [LARGE SCALE GENOMIC DNA]</scope>
    <source>
        <strain evidence="16 17">VKM Ac-2575</strain>
    </source>
</reference>
<dbReference type="Pfam" id="PF00989">
    <property type="entry name" value="PAS"/>
    <property type="match status" value="1"/>
</dbReference>
<keyword evidence="9 16" id="KW-0418">Kinase</keyword>
<evidence type="ECO:0000256" key="4">
    <source>
        <dbReference type="ARBA" id="ARBA00022475"/>
    </source>
</evidence>
<dbReference type="AlphaFoldDB" id="A0A4R7TGW6"/>
<dbReference type="InterPro" id="IPR016120">
    <property type="entry name" value="Sig_transdc_His_kin_SpoOB"/>
</dbReference>
<comment type="catalytic activity">
    <reaction evidence="1">
        <text>ATP + protein L-histidine = ADP + protein N-phospho-L-histidine.</text>
        <dbReference type="EC" id="2.7.13.3"/>
    </reaction>
</comment>
<dbReference type="InterPro" id="IPR033463">
    <property type="entry name" value="sCache_3"/>
</dbReference>
<dbReference type="InterPro" id="IPR013767">
    <property type="entry name" value="PAS_fold"/>
</dbReference>
<evidence type="ECO:0000256" key="10">
    <source>
        <dbReference type="ARBA" id="ARBA00022840"/>
    </source>
</evidence>
<keyword evidence="10" id="KW-0067">ATP-binding</keyword>
<evidence type="ECO:0000256" key="13">
    <source>
        <dbReference type="ARBA" id="ARBA00023136"/>
    </source>
</evidence>
<evidence type="ECO:0000256" key="9">
    <source>
        <dbReference type="ARBA" id="ARBA00022777"/>
    </source>
</evidence>
<accession>A0A4R7TGW6</accession>
<name>A0A4R7TGW6_9ACTN</name>
<comment type="caution">
    <text evidence="16">The sequence shown here is derived from an EMBL/GenBank/DDBJ whole genome shotgun (WGS) entry which is preliminary data.</text>
</comment>
<feature type="domain" description="Histidine kinase" evidence="15">
    <location>
        <begin position="415"/>
        <end position="525"/>
    </location>
</feature>
<dbReference type="PRINTS" id="PR00344">
    <property type="entry name" value="BCTRLSENSOR"/>
</dbReference>
<comment type="subcellular location">
    <subcellularLocation>
        <location evidence="2">Cell membrane</location>
        <topology evidence="2">Multi-pass membrane protein</topology>
    </subcellularLocation>
</comment>
<protein>
    <recommendedName>
        <fullName evidence="3">histidine kinase</fullName>
        <ecNumber evidence="3">2.7.13.3</ecNumber>
    </recommendedName>
</protein>
<dbReference type="PANTHER" id="PTHR45436:SF5">
    <property type="entry name" value="SENSOR HISTIDINE KINASE TRCS"/>
    <property type="match status" value="1"/>
</dbReference>
<dbReference type="SMART" id="SM00387">
    <property type="entry name" value="HATPase_c"/>
    <property type="match status" value="1"/>
</dbReference>
<dbReference type="InterPro" id="IPR005467">
    <property type="entry name" value="His_kinase_dom"/>
</dbReference>
<dbReference type="EC" id="2.7.13.3" evidence="3"/>
<dbReference type="RefSeq" id="WP_202866816.1">
    <property type="nucleotide sequence ID" value="NZ_SOCE01000001.1"/>
</dbReference>
<keyword evidence="17" id="KW-1185">Reference proteome</keyword>
<evidence type="ECO:0000256" key="1">
    <source>
        <dbReference type="ARBA" id="ARBA00000085"/>
    </source>
</evidence>
<dbReference type="GO" id="GO:0006355">
    <property type="term" value="P:regulation of DNA-templated transcription"/>
    <property type="evidence" value="ECO:0007669"/>
    <property type="project" value="InterPro"/>
</dbReference>
<dbReference type="SUPFAM" id="SSF55874">
    <property type="entry name" value="ATPase domain of HSP90 chaperone/DNA topoisomerase II/histidine kinase"/>
    <property type="match status" value="1"/>
</dbReference>
<feature type="transmembrane region" description="Helical" evidence="14">
    <location>
        <begin position="14"/>
        <end position="37"/>
    </location>
</feature>
<evidence type="ECO:0000256" key="2">
    <source>
        <dbReference type="ARBA" id="ARBA00004651"/>
    </source>
</evidence>
<dbReference type="SUPFAM" id="SSF55785">
    <property type="entry name" value="PYP-like sensor domain (PAS domain)"/>
    <property type="match status" value="1"/>
</dbReference>
<sequence length="530" mass="56294">MVARLRGMRFTRQLLLLQIGLVALVVGIGFGLVAWLLDQSLEHQYEQRALNVARTVAAEQHLGDLVRAGDQPAVQQIALNASRATGALFVVVTDARGIRLAHPTPDQIGKPVSTDPSEALSGREVVNIERGTLGLSARGKVPVRDSAGAIVGEVSVGFDAAEIRHALEDLIGATAPFAVGALLLGVAGSTWLSRVLKRGTFGLEPADLADLVREREAVLHGIGEGVLAVDTDRRVTMCNDEAVRLLGRPVEPGISLSELDLPPRLRSVLDGDRADNILTVAGDRVLVANHRPVHRDGRDLGSVLTLRDRTDLEQLTSELDAVRSMTGALRAQRHEFANRMHTVLGLLQADAQDDALEYLRAVTQFQDADSISDSPAVRSATIRSFMAAKTARAAELGVTLTLSEASWVQQRLVAPVEVVTVLGNLVDNALDAAHASTRRPGGVEVDLLSEGTRLVISVANTGDGISPEQTEAIFVEGISSRGTDRGLGLAIARQTARRLGGDIALTNLGCDGTETVFVAQLPDVLEEAGT</sequence>
<organism evidence="16 17">
    <name type="scientific">Kribbella voronezhensis</name>
    <dbReference type="NCBI Taxonomy" id="2512212"/>
    <lineage>
        <taxon>Bacteria</taxon>
        <taxon>Bacillati</taxon>
        <taxon>Actinomycetota</taxon>
        <taxon>Actinomycetes</taxon>
        <taxon>Propionibacteriales</taxon>
        <taxon>Kribbellaceae</taxon>
        <taxon>Kribbella</taxon>
    </lineage>
</organism>
<dbReference type="InterPro" id="IPR035965">
    <property type="entry name" value="PAS-like_dom_sf"/>
</dbReference>
<evidence type="ECO:0000256" key="5">
    <source>
        <dbReference type="ARBA" id="ARBA00022553"/>
    </source>
</evidence>
<keyword evidence="6" id="KW-0808">Transferase</keyword>
<dbReference type="SUPFAM" id="SSF103190">
    <property type="entry name" value="Sensory domain-like"/>
    <property type="match status" value="1"/>
</dbReference>
<dbReference type="InterPro" id="IPR004358">
    <property type="entry name" value="Sig_transdc_His_kin-like_C"/>
</dbReference>
<dbReference type="InterPro" id="IPR050428">
    <property type="entry name" value="TCS_sensor_his_kinase"/>
</dbReference>
<keyword evidence="5" id="KW-0597">Phosphoprotein</keyword>
<dbReference type="CDD" id="cd00130">
    <property type="entry name" value="PAS"/>
    <property type="match status" value="1"/>
</dbReference>
<dbReference type="PANTHER" id="PTHR45436">
    <property type="entry name" value="SENSOR HISTIDINE KINASE YKOH"/>
    <property type="match status" value="1"/>
</dbReference>
<evidence type="ECO:0000256" key="7">
    <source>
        <dbReference type="ARBA" id="ARBA00022692"/>
    </source>
</evidence>
<evidence type="ECO:0000313" key="16">
    <source>
        <dbReference type="EMBL" id="TDU91500.1"/>
    </source>
</evidence>
<keyword evidence="8" id="KW-0547">Nucleotide-binding</keyword>
<keyword evidence="7 14" id="KW-0812">Transmembrane</keyword>
<dbReference type="Pfam" id="PF14689">
    <property type="entry name" value="SPOB_a"/>
    <property type="match status" value="1"/>
</dbReference>
<dbReference type="Gene3D" id="1.10.287.130">
    <property type="match status" value="1"/>
</dbReference>
<keyword evidence="4" id="KW-1003">Cell membrane</keyword>
<evidence type="ECO:0000256" key="6">
    <source>
        <dbReference type="ARBA" id="ARBA00022679"/>
    </source>
</evidence>
<dbReference type="Gene3D" id="3.30.565.10">
    <property type="entry name" value="Histidine kinase-like ATPase, C-terminal domain"/>
    <property type="match status" value="1"/>
</dbReference>
<proteinExistence type="predicted"/>
<dbReference type="Pfam" id="PF17203">
    <property type="entry name" value="sCache_3_2"/>
    <property type="match status" value="1"/>
</dbReference>
<gene>
    <name evidence="16" type="ORF">EV138_5106</name>
</gene>
<keyword evidence="11 14" id="KW-1133">Transmembrane helix</keyword>
<evidence type="ECO:0000256" key="11">
    <source>
        <dbReference type="ARBA" id="ARBA00022989"/>
    </source>
</evidence>
<dbReference type="InterPro" id="IPR003594">
    <property type="entry name" value="HATPase_dom"/>
</dbReference>
<dbReference type="GO" id="GO:0000155">
    <property type="term" value="F:phosphorelay sensor kinase activity"/>
    <property type="evidence" value="ECO:0007669"/>
    <property type="project" value="InterPro"/>
</dbReference>
<evidence type="ECO:0000259" key="15">
    <source>
        <dbReference type="PROSITE" id="PS50109"/>
    </source>
</evidence>
<dbReference type="Proteomes" id="UP000295151">
    <property type="component" value="Unassembled WGS sequence"/>
</dbReference>
<evidence type="ECO:0000256" key="8">
    <source>
        <dbReference type="ARBA" id="ARBA00022741"/>
    </source>
</evidence>
<dbReference type="InterPro" id="IPR000014">
    <property type="entry name" value="PAS"/>
</dbReference>
<dbReference type="EMBL" id="SOCE01000001">
    <property type="protein sequence ID" value="TDU91500.1"/>
    <property type="molecule type" value="Genomic_DNA"/>
</dbReference>
<dbReference type="Pfam" id="PF02518">
    <property type="entry name" value="HATPase_c"/>
    <property type="match status" value="1"/>
</dbReference>
<evidence type="ECO:0000256" key="3">
    <source>
        <dbReference type="ARBA" id="ARBA00012438"/>
    </source>
</evidence>
<dbReference type="SUPFAM" id="SSF55890">
    <property type="entry name" value="Sporulation response regulatory protein Spo0B"/>
    <property type="match status" value="1"/>
</dbReference>